<dbReference type="AlphaFoldDB" id="A0AAV5FEH0"/>
<evidence type="ECO:0000313" key="1">
    <source>
        <dbReference type="EMBL" id="GJN32656.1"/>
    </source>
</evidence>
<evidence type="ECO:0008006" key="3">
    <source>
        <dbReference type="Google" id="ProtNLM"/>
    </source>
</evidence>
<protein>
    <recommendedName>
        <fullName evidence="3">F-box protein</fullName>
    </recommendedName>
</protein>
<gene>
    <name evidence="1" type="primary">gb21176</name>
    <name evidence="1" type="ORF">PR202_gb21176</name>
</gene>
<dbReference type="EMBL" id="BQKI01000084">
    <property type="protein sequence ID" value="GJN32656.1"/>
    <property type="molecule type" value="Genomic_DNA"/>
</dbReference>
<comment type="caution">
    <text evidence="1">The sequence shown here is derived from an EMBL/GenBank/DDBJ whole genome shotgun (WGS) entry which is preliminary data.</text>
</comment>
<name>A0AAV5FEH0_ELECO</name>
<dbReference type="PANTHER" id="PTHR31264:SF3">
    <property type="entry name" value="OS07G0554100 PROTEIN"/>
    <property type="match status" value="1"/>
</dbReference>
<dbReference type="Proteomes" id="UP001054889">
    <property type="component" value="Unassembled WGS sequence"/>
</dbReference>
<proteinExistence type="predicted"/>
<keyword evidence="2" id="KW-1185">Reference proteome</keyword>
<reference evidence="1" key="2">
    <citation type="submission" date="2021-12" db="EMBL/GenBank/DDBJ databases">
        <title>Resequencing data analysis of finger millet.</title>
        <authorList>
            <person name="Hatakeyama M."/>
            <person name="Aluri S."/>
            <person name="Balachadran M.T."/>
            <person name="Sivarajan S.R."/>
            <person name="Poveda L."/>
            <person name="Shimizu-Inatsugi R."/>
            <person name="Schlapbach R."/>
            <person name="Sreeman S.M."/>
            <person name="Shimizu K.K."/>
        </authorList>
    </citation>
    <scope>NUCLEOTIDE SEQUENCE</scope>
</reference>
<reference evidence="1" key="1">
    <citation type="journal article" date="2018" name="DNA Res.">
        <title>Multiple hybrid de novo genome assembly of finger millet, an orphan allotetraploid crop.</title>
        <authorList>
            <person name="Hatakeyama M."/>
            <person name="Aluri S."/>
            <person name="Balachadran M.T."/>
            <person name="Sivarajan S.R."/>
            <person name="Patrignani A."/>
            <person name="Gruter S."/>
            <person name="Poveda L."/>
            <person name="Shimizu-Inatsugi R."/>
            <person name="Baeten J."/>
            <person name="Francoijs K.J."/>
            <person name="Nataraja K.N."/>
            <person name="Reddy Y.A.N."/>
            <person name="Phadnis S."/>
            <person name="Ravikumar R.L."/>
            <person name="Schlapbach R."/>
            <person name="Sreeman S.M."/>
            <person name="Shimizu K.K."/>
        </authorList>
    </citation>
    <scope>NUCLEOTIDE SEQUENCE</scope>
</reference>
<sequence length="500" mass="56009">MLMDGLDNGSLSRAHLATSLILASSHFTRDSTTPTVQAIRFGTERRAAQTLTPFPHAGGGSLPGEARPTMSCFLEAMESQRLHPALTADILREIFLRVDSPADLLRRHLRRLHRRRSFLRRTPLIIDTDGLHPIQAPHPNASAARAFARTVDFSFGYLPGDGGIIDVCGDRILVELVDEDKPSTLLWNLAVCYPMSRRCRLVSPIPNEVLASAQIHEHDIFNFETFLVPSGELEETSFRVIRFFLVKTGLVPFVFSSGAGRWSVCTSTSWDALGLDAPKAWIDMLSSRRYMHGCFYWKVGHKGKLLKLDMNTMRLSTHDLSRDHEERRVAIVEAGVGELAMFSQIDEGTSLDYYIYWPDGSKKGGAWRMENTVLLPSRYKCHMLPRQSEGHIFLFGVPKVKVVSHHTCFALEIKTLKIKRLDGIHYPAIDAPYSGFPPIISPRSIHGYNMLSKLVVYVFEVGVDCGAVELELGGDDEPSTFYVALQFGVFGYLVLLCLRT</sequence>
<accession>A0AAV5FEH0</accession>
<evidence type="ECO:0000313" key="2">
    <source>
        <dbReference type="Proteomes" id="UP001054889"/>
    </source>
</evidence>
<organism evidence="1 2">
    <name type="scientific">Eleusine coracana subsp. coracana</name>
    <dbReference type="NCBI Taxonomy" id="191504"/>
    <lineage>
        <taxon>Eukaryota</taxon>
        <taxon>Viridiplantae</taxon>
        <taxon>Streptophyta</taxon>
        <taxon>Embryophyta</taxon>
        <taxon>Tracheophyta</taxon>
        <taxon>Spermatophyta</taxon>
        <taxon>Magnoliopsida</taxon>
        <taxon>Liliopsida</taxon>
        <taxon>Poales</taxon>
        <taxon>Poaceae</taxon>
        <taxon>PACMAD clade</taxon>
        <taxon>Chloridoideae</taxon>
        <taxon>Cynodonteae</taxon>
        <taxon>Eleusininae</taxon>
        <taxon>Eleusine</taxon>
    </lineage>
</organism>
<dbReference type="PANTHER" id="PTHR31264">
    <property type="entry name" value="OS07G0554500 PROTEIN-RELATED"/>
    <property type="match status" value="1"/>
</dbReference>